<sequence>MNDPTALTDQLKAASADANARLRRAGHLPHLRYTHDPATPGWLADLFNHHAEALRSGRGRICPHIGPAPRVVCAFAWTPGLLVCTGCRHLATPDAAEDNTCDRCRRPCEPIWPGIAQVGPILFAYGLCGACHRLASAT</sequence>
<protein>
    <submittedName>
        <fullName evidence="1">Uncharacterized protein</fullName>
    </submittedName>
</protein>
<gene>
    <name evidence="1" type="ORF">ACFQ5G_37100</name>
</gene>
<dbReference type="RefSeq" id="WP_317789046.1">
    <property type="nucleotide sequence ID" value="NZ_AP028461.1"/>
</dbReference>
<keyword evidence="2" id="KW-1185">Reference proteome</keyword>
<evidence type="ECO:0000313" key="1">
    <source>
        <dbReference type="EMBL" id="MFD1370990.1"/>
    </source>
</evidence>
<comment type="caution">
    <text evidence="1">The sequence shown here is derived from an EMBL/GenBank/DDBJ whole genome shotgun (WGS) entry which is preliminary data.</text>
</comment>
<reference evidence="2" key="1">
    <citation type="journal article" date="2019" name="Int. J. Syst. Evol. Microbiol.">
        <title>The Global Catalogue of Microorganisms (GCM) 10K type strain sequencing project: providing services to taxonomists for standard genome sequencing and annotation.</title>
        <authorList>
            <consortium name="The Broad Institute Genomics Platform"/>
            <consortium name="The Broad Institute Genome Sequencing Center for Infectious Disease"/>
            <person name="Wu L."/>
            <person name="Ma J."/>
        </authorList>
    </citation>
    <scope>NUCLEOTIDE SEQUENCE [LARGE SCALE GENOMIC DNA]</scope>
    <source>
        <strain evidence="2">CCM 7526</strain>
    </source>
</reference>
<proteinExistence type="predicted"/>
<organism evidence="1 2">
    <name type="scientific">Actinoplanes sichuanensis</name>
    <dbReference type="NCBI Taxonomy" id="512349"/>
    <lineage>
        <taxon>Bacteria</taxon>
        <taxon>Bacillati</taxon>
        <taxon>Actinomycetota</taxon>
        <taxon>Actinomycetes</taxon>
        <taxon>Micromonosporales</taxon>
        <taxon>Micromonosporaceae</taxon>
        <taxon>Actinoplanes</taxon>
    </lineage>
</organism>
<accession>A0ABW4AJQ0</accession>
<dbReference type="EMBL" id="JBHTMK010000049">
    <property type="protein sequence ID" value="MFD1370990.1"/>
    <property type="molecule type" value="Genomic_DNA"/>
</dbReference>
<evidence type="ECO:0000313" key="2">
    <source>
        <dbReference type="Proteomes" id="UP001597183"/>
    </source>
</evidence>
<name>A0ABW4AJQ0_9ACTN</name>
<dbReference type="Proteomes" id="UP001597183">
    <property type="component" value="Unassembled WGS sequence"/>
</dbReference>